<evidence type="ECO:0000256" key="1">
    <source>
        <dbReference type="ARBA" id="ARBA00022679"/>
    </source>
</evidence>
<dbReference type="CDD" id="cd03809">
    <property type="entry name" value="GT4_MtfB-like"/>
    <property type="match status" value="1"/>
</dbReference>
<evidence type="ECO:0000313" key="3">
    <source>
        <dbReference type="EMBL" id="MFC5461339.1"/>
    </source>
</evidence>
<organism evidence="3 4">
    <name type="scientific">Massilia niabensis</name>
    <dbReference type="NCBI Taxonomy" id="544910"/>
    <lineage>
        <taxon>Bacteria</taxon>
        <taxon>Pseudomonadati</taxon>
        <taxon>Pseudomonadota</taxon>
        <taxon>Betaproteobacteria</taxon>
        <taxon>Burkholderiales</taxon>
        <taxon>Oxalobacteraceae</taxon>
        <taxon>Telluria group</taxon>
        <taxon>Massilia</taxon>
    </lineage>
</organism>
<evidence type="ECO:0000259" key="2">
    <source>
        <dbReference type="Pfam" id="PF00534"/>
    </source>
</evidence>
<dbReference type="RefSeq" id="WP_379784779.1">
    <property type="nucleotide sequence ID" value="NZ_JBHSMU010000015.1"/>
</dbReference>
<evidence type="ECO:0000313" key="4">
    <source>
        <dbReference type="Proteomes" id="UP001596050"/>
    </source>
</evidence>
<reference evidence="4" key="1">
    <citation type="journal article" date="2019" name="Int. J. Syst. Evol. Microbiol.">
        <title>The Global Catalogue of Microorganisms (GCM) 10K type strain sequencing project: providing services to taxonomists for standard genome sequencing and annotation.</title>
        <authorList>
            <consortium name="The Broad Institute Genomics Platform"/>
            <consortium name="The Broad Institute Genome Sequencing Center for Infectious Disease"/>
            <person name="Wu L."/>
            <person name="Ma J."/>
        </authorList>
    </citation>
    <scope>NUCLEOTIDE SEQUENCE [LARGE SCALE GENOMIC DNA]</scope>
    <source>
        <strain evidence="4">KACC 12649</strain>
    </source>
</reference>
<dbReference type="Gene3D" id="3.40.50.2000">
    <property type="entry name" value="Glycogen Phosphorylase B"/>
    <property type="match status" value="2"/>
</dbReference>
<comment type="caution">
    <text evidence="3">The sequence shown here is derived from an EMBL/GenBank/DDBJ whole genome shotgun (WGS) entry which is preliminary data.</text>
</comment>
<sequence>MRILIDMQGAQSESRFRGIGRYSLALALGVARNAAGHEIWLALNGALAPSIADLRRVFDGLVPPERIRVFDIPAPVAEIDAANVPRCRAAEMLREHFIEQLAPDAVLVTSLFEGYIDDSVVSAGRFAPAMRTAIVLYDLIPFLNPDAYLGTPEQRQHYAGKIASLRQAGLLLAISDYTRQEAIDALGLDPQRVVAISTAVDDNFRPAAPGPALPALRQRCGITRETIMYAPGGFDARKNIDGLIAAYGMLPAPLRARHQLVIASKLGEHERRVMNEHAQRHGLAPGELVLTGYVSDEELVELYRSTALFVFPSKHEGFGLPALEAMACGAIVIGANNTSIPEVIGCEEAMFDAGSPASIAAKIEQVLDSPALQERLRAHGRVQAARFSWDATARKALDALAAHQAPAPAVHVPASRADLLRAIMDIPGLPREEAYLHELAHCLAGMPDPSRPRQFLFDVSAMLETQSEGQRDPVLAGVLRGHLRELEAAALPGLQLEPVLLSNQGGRWHYRYARRYLAESAVARDGAPDAAIDIGPSDLFYTGGGGGAPDAEQAALHARMRERGVKLGWLAGPDTPPLAWRHADAVLCTSQAVLARVREALSSASLPHPAVALLEADAAPAQLPALLGAGAR</sequence>
<accession>A0ABW0L6J9</accession>
<dbReference type="SUPFAM" id="SSF53756">
    <property type="entry name" value="UDP-Glycosyltransferase/glycogen phosphorylase"/>
    <property type="match status" value="1"/>
</dbReference>
<dbReference type="InterPro" id="IPR001296">
    <property type="entry name" value="Glyco_trans_1"/>
</dbReference>
<dbReference type="Proteomes" id="UP001596050">
    <property type="component" value="Unassembled WGS sequence"/>
</dbReference>
<gene>
    <name evidence="3" type="ORF">ACFPN5_16130</name>
</gene>
<dbReference type="EMBL" id="JBHSMU010000015">
    <property type="protein sequence ID" value="MFC5461339.1"/>
    <property type="molecule type" value="Genomic_DNA"/>
</dbReference>
<dbReference type="Pfam" id="PF00534">
    <property type="entry name" value="Glycos_transf_1"/>
    <property type="match status" value="1"/>
</dbReference>
<keyword evidence="4" id="KW-1185">Reference proteome</keyword>
<proteinExistence type="predicted"/>
<keyword evidence="1" id="KW-0808">Transferase</keyword>
<dbReference type="PANTHER" id="PTHR46401:SF2">
    <property type="entry name" value="GLYCOSYLTRANSFERASE WBBK-RELATED"/>
    <property type="match status" value="1"/>
</dbReference>
<name>A0ABW0L6J9_9BURK</name>
<dbReference type="PANTHER" id="PTHR46401">
    <property type="entry name" value="GLYCOSYLTRANSFERASE WBBK-RELATED"/>
    <property type="match status" value="1"/>
</dbReference>
<feature type="domain" description="Glycosyl transferase family 1" evidence="2">
    <location>
        <begin position="224"/>
        <end position="381"/>
    </location>
</feature>
<protein>
    <submittedName>
        <fullName evidence="3">Glycosyltransferase family 4 protein</fullName>
    </submittedName>
</protein>